<keyword evidence="1" id="KW-0472">Membrane</keyword>
<proteinExistence type="predicted"/>
<dbReference type="EMBL" id="QMWO01000060">
    <property type="protein sequence ID" value="RLG69628.1"/>
    <property type="molecule type" value="Genomic_DNA"/>
</dbReference>
<keyword evidence="1" id="KW-1133">Transmembrane helix</keyword>
<evidence type="ECO:0000313" key="3">
    <source>
        <dbReference type="Proteomes" id="UP000277633"/>
    </source>
</evidence>
<comment type="caution">
    <text evidence="2">The sequence shown here is derived from an EMBL/GenBank/DDBJ whole genome shotgun (WGS) entry which is preliminary data.</text>
</comment>
<evidence type="ECO:0000313" key="2">
    <source>
        <dbReference type="EMBL" id="RLG69628.1"/>
    </source>
</evidence>
<dbReference type="AlphaFoldDB" id="A0A497JFL5"/>
<organism evidence="2 3">
    <name type="scientific">Candidatus Iainarchaeum sp</name>
    <dbReference type="NCBI Taxonomy" id="3101447"/>
    <lineage>
        <taxon>Archaea</taxon>
        <taxon>Candidatus Iainarchaeota</taxon>
        <taxon>Candidatus Iainarchaeia</taxon>
        <taxon>Candidatus Iainarchaeales</taxon>
        <taxon>Candidatus Iainarchaeaceae</taxon>
        <taxon>Candidatus Iainarchaeum</taxon>
    </lineage>
</organism>
<reference evidence="2 3" key="1">
    <citation type="submission" date="2018-06" db="EMBL/GenBank/DDBJ databases">
        <title>Extensive metabolic versatility and redundancy in microbially diverse, dynamic hydrothermal sediments.</title>
        <authorList>
            <person name="Dombrowski N."/>
            <person name="Teske A."/>
            <person name="Baker B.J."/>
        </authorList>
    </citation>
    <scope>NUCLEOTIDE SEQUENCE [LARGE SCALE GENOMIC DNA]</scope>
    <source>
        <strain evidence="2">B9_G13</strain>
    </source>
</reference>
<name>A0A497JFL5_9ARCH</name>
<evidence type="ECO:0000256" key="1">
    <source>
        <dbReference type="SAM" id="Phobius"/>
    </source>
</evidence>
<dbReference type="Proteomes" id="UP000277633">
    <property type="component" value="Unassembled WGS sequence"/>
</dbReference>
<gene>
    <name evidence="2" type="ORF">DRO07_01915</name>
</gene>
<keyword evidence="1" id="KW-0812">Transmembrane</keyword>
<feature type="transmembrane region" description="Helical" evidence="1">
    <location>
        <begin position="48"/>
        <end position="67"/>
    </location>
</feature>
<protein>
    <submittedName>
        <fullName evidence="2">Uncharacterized protein</fullName>
    </submittedName>
</protein>
<accession>A0A497JFL5</accession>
<sequence>MKLSTFIKGLFATALAILAFGIFAKVVWNLWDSFIEWLILKGFPPQIEYVIGGLILVIAVWLGLLHLKEVKK</sequence>